<dbReference type="PROSITE" id="PS51459">
    <property type="entry name" value="FIDO"/>
    <property type="match status" value="1"/>
</dbReference>
<dbReference type="PANTHER" id="PTHR39426">
    <property type="entry name" value="HOMOLOGY TO DEATH-ON-CURING PROTEIN OF PHAGE P1"/>
    <property type="match status" value="1"/>
</dbReference>
<dbReference type="PANTHER" id="PTHR39426:SF1">
    <property type="entry name" value="HOMOLOGY TO DEATH-ON-CURING PROTEIN OF PHAGE P1"/>
    <property type="match status" value="1"/>
</dbReference>
<dbReference type="Proteomes" id="UP001519535">
    <property type="component" value="Unassembled WGS sequence"/>
</dbReference>
<evidence type="ECO:0000313" key="3">
    <source>
        <dbReference type="Proteomes" id="UP001519535"/>
    </source>
</evidence>
<accession>A0ABS5RKA8</accession>
<organism evidence="2 3">
    <name type="scientific">Mycolicibacter acidiphilus</name>
    <dbReference type="NCBI Taxonomy" id="2835306"/>
    <lineage>
        <taxon>Bacteria</taxon>
        <taxon>Bacillati</taxon>
        <taxon>Actinomycetota</taxon>
        <taxon>Actinomycetes</taxon>
        <taxon>Mycobacteriales</taxon>
        <taxon>Mycobacteriaceae</taxon>
        <taxon>Mycolicibacter</taxon>
    </lineage>
</organism>
<evidence type="ECO:0000313" key="2">
    <source>
        <dbReference type="EMBL" id="MBS9534733.1"/>
    </source>
</evidence>
<protein>
    <submittedName>
        <fullName evidence="2">Type II toxin-antitoxin system death-on-curing family toxin</fullName>
    </submittedName>
</protein>
<gene>
    <name evidence="2" type="ORF">KIH27_14155</name>
</gene>
<comment type="caution">
    <text evidence="2">The sequence shown here is derived from an EMBL/GenBank/DDBJ whole genome shotgun (WGS) entry which is preliminary data.</text>
</comment>
<dbReference type="InterPro" id="IPR003812">
    <property type="entry name" value="Fido"/>
</dbReference>
<proteinExistence type="predicted"/>
<name>A0ABS5RKA8_9MYCO</name>
<dbReference type="InterPro" id="IPR053737">
    <property type="entry name" value="Type_II_TA_Toxin"/>
</dbReference>
<evidence type="ECO:0000259" key="1">
    <source>
        <dbReference type="PROSITE" id="PS51459"/>
    </source>
</evidence>
<dbReference type="EMBL" id="JAHCLR010000028">
    <property type="protein sequence ID" value="MBS9534733.1"/>
    <property type="molecule type" value="Genomic_DNA"/>
</dbReference>
<dbReference type="RefSeq" id="WP_214093601.1">
    <property type="nucleotide sequence ID" value="NZ_JAHCLR010000028.1"/>
</dbReference>
<reference evidence="2 3" key="1">
    <citation type="submission" date="2021-05" db="EMBL/GenBank/DDBJ databases">
        <title>Mycobacterium acidophilum sp. nov., an extremely acid-tolerant member of the genus Mycobacterium.</title>
        <authorList>
            <person name="Xia J."/>
        </authorList>
    </citation>
    <scope>NUCLEOTIDE SEQUENCE [LARGE SCALE GENOMIC DNA]</scope>
    <source>
        <strain evidence="2 3">M1</strain>
    </source>
</reference>
<dbReference type="InterPro" id="IPR006440">
    <property type="entry name" value="Doc"/>
</dbReference>
<keyword evidence="3" id="KW-1185">Reference proteome</keyword>
<feature type="domain" description="Fido" evidence="1">
    <location>
        <begin position="5"/>
        <end position="125"/>
    </location>
</feature>
<sequence length="127" mass="14113">MAEYLDLEDLLAIARRTVGEDFAVRDYGLLESALARPRATVFGEDAYPDLHLKAAALMHSLARNRALVDGNKRLAWTVCRTFLAVNGQWISAPEDDRFEFVIGVATGVLSELDVLAAQLRAWSYQDS</sequence>
<dbReference type="NCBIfam" id="TIGR01550">
    <property type="entry name" value="DOC_P1"/>
    <property type="match status" value="1"/>
</dbReference>
<dbReference type="Gene3D" id="1.20.120.1870">
    <property type="entry name" value="Fic/DOC protein, Fido domain"/>
    <property type="match status" value="1"/>
</dbReference>
<dbReference type="Pfam" id="PF02661">
    <property type="entry name" value="Fic"/>
    <property type="match status" value="1"/>
</dbReference>